<accession>A0AAV2TW70</accession>
<dbReference type="Pfam" id="PF13893">
    <property type="entry name" value="RRM_5"/>
    <property type="match status" value="1"/>
</dbReference>
<evidence type="ECO:0000256" key="2">
    <source>
        <dbReference type="ARBA" id="ARBA00022737"/>
    </source>
</evidence>
<dbReference type="InterPro" id="IPR000504">
    <property type="entry name" value="RRM_dom"/>
</dbReference>
<dbReference type="NCBIfam" id="TIGR01649">
    <property type="entry name" value="hnRNP-L_PTB"/>
    <property type="match status" value="1"/>
</dbReference>
<dbReference type="Pfam" id="PF00076">
    <property type="entry name" value="RRM_1"/>
    <property type="match status" value="1"/>
</dbReference>
<feature type="region of interest" description="Disordered" evidence="5">
    <location>
        <begin position="1"/>
        <end position="21"/>
    </location>
</feature>
<evidence type="ECO:0000313" key="8">
    <source>
        <dbReference type="Proteomes" id="UP001497525"/>
    </source>
</evidence>
<keyword evidence="2" id="KW-0677">Repeat</keyword>
<feature type="domain" description="RRM" evidence="6">
    <location>
        <begin position="21"/>
        <end position="95"/>
    </location>
</feature>
<proteinExistence type="predicted"/>
<dbReference type="GO" id="GO:0003723">
    <property type="term" value="F:RNA binding"/>
    <property type="evidence" value="ECO:0007669"/>
    <property type="project" value="UniProtKB-UniRule"/>
</dbReference>
<feature type="domain" description="RRM" evidence="6">
    <location>
        <begin position="122"/>
        <end position="195"/>
    </location>
</feature>
<dbReference type="InterPro" id="IPR021790">
    <property type="entry name" value="PTBP1-like_RRM2"/>
</dbReference>
<dbReference type="InterPro" id="IPR035979">
    <property type="entry name" value="RBD_domain_sf"/>
</dbReference>
<dbReference type="CDD" id="cd12424">
    <property type="entry name" value="RRM3_hnRNPL_like"/>
    <property type="match status" value="1"/>
</dbReference>
<dbReference type="Pfam" id="PF22976">
    <property type="entry name" value="RRM_10"/>
    <property type="match status" value="1"/>
</dbReference>
<dbReference type="SMART" id="SM00360">
    <property type="entry name" value="RRM"/>
    <property type="match status" value="3"/>
</dbReference>
<dbReference type="EMBL" id="CAXLJL010000845">
    <property type="protein sequence ID" value="CAL5141311.1"/>
    <property type="molecule type" value="Genomic_DNA"/>
</dbReference>
<organism evidence="7 8">
    <name type="scientific">Calicophoron daubneyi</name>
    <name type="common">Rumen fluke</name>
    <name type="synonym">Paramphistomum daubneyi</name>
    <dbReference type="NCBI Taxonomy" id="300641"/>
    <lineage>
        <taxon>Eukaryota</taxon>
        <taxon>Metazoa</taxon>
        <taxon>Spiralia</taxon>
        <taxon>Lophotrochozoa</taxon>
        <taxon>Platyhelminthes</taxon>
        <taxon>Trematoda</taxon>
        <taxon>Digenea</taxon>
        <taxon>Plagiorchiida</taxon>
        <taxon>Pronocephalata</taxon>
        <taxon>Paramphistomoidea</taxon>
        <taxon>Paramphistomidae</taxon>
        <taxon>Calicophoron</taxon>
    </lineage>
</organism>
<dbReference type="Proteomes" id="UP001497525">
    <property type="component" value="Unassembled WGS sequence"/>
</dbReference>
<evidence type="ECO:0000256" key="4">
    <source>
        <dbReference type="PROSITE-ProRule" id="PRU00176"/>
    </source>
</evidence>
<evidence type="ECO:0000256" key="1">
    <source>
        <dbReference type="ARBA" id="ARBA00022553"/>
    </source>
</evidence>
<comment type="caution">
    <text evidence="7">The sequence shown here is derived from an EMBL/GenBank/DDBJ whole genome shotgun (WGS) entry which is preliminary data.</text>
</comment>
<dbReference type="PANTHER" id="PTHR15592">
    <property type="entry name" value="MATRIN 3/NUCLEAR PROTEIN 220-RELATED"/>
    <property type="match status" value="1"/>
</dbReference>
<dbReference type="FunFam" id="3.30.70.330:FF:000072">
    <property type="entry name" value="heterogeneous nuclear ribonucleoprotein L isoform X1"/>
    <property type="match status" value="1"/>
</dbReference>
<sequence length="518" mass="58523">MLPQQRKRNRPADWEDPEPSPVLHIRGLPEHTLEIDLIKLFETYGEVHEVTMMPQKRQALVEFKSQSVAEKVVEKCIESPLSIGHNQIQVSFSTSKRIVQRAADKDSSDQNEESMENNVLLFTIYNAQYPITVDIVHQITSPYGNVVRIVMFRKSQVQAMVEMKTVDDARNAKRNLNGADIYSGCCTLKVDYARPTRLTVNRNDQDAWDYEKPAYTSWNDNSGNTYGPPGSLLGNFSENAYHGRGSYEGAPYNGSSYGGPPQGGYGYNRCLMNAPYQQYEGSSNAQSMTPVVMVYNMDMNKMNCDRLFNLLCLYGNVIRIKFLRSNEGSAMVQLGDPSAADRAIENLSGFALMANQLLIRPSKQTMIMDVPQPYELPDGSPSFKDYSTSRNNRYNTPQMASKNRHFKPSRALHYWNCPPKFELDEMNKIFSSLDAPLPNKMIPYSKTTGRTSSGILQWDTETDALAALAICNHHEIPNPEGPYPFIFKLAFANSTIREHEEHREGDFNEAKMNPVAVA</sequence>
<gene>
    <name evidence="7" type="ORF">CDAUBV1_LOCUS16564</name>
</gene>
<evidence type="ECO:0000256" key="5">
    <source>
        <dbReference type="SAM" id="MobiDB-lite"/>
    </source>
</evidence>
<dbReference type="InterPro" id="IPR006536">
    <property type="entry name" value="HnRNP-L/PTB"/>
</dbReference>
<reference evidence="7" key="1">
    <citation type="submission" date="2024-06" db="EMBL/GenBank/DDBJ databases">
        <authorList>
            <person name="Liu X."/>
            <person name="Lenzi L."/>
            <person name="Haldenby T S."/>
            <person name="Uol C."/>
        </authorList>
    </citation>
    <scope>NUCLEOTIDE SEQUENCE</scope>
</reference>
<keyword evidence="3 4" id="KW-0694">RNA-binding</keyword>
<dbReference type="PROSITE" id="PS50102">
    <property type="entry name" value="RRM"/>
    <property type="match status" value="3"/>
</dbReference>
<dbReference type="Pfam" id="PF11835">
    <property type="entry name" value="RRM_8"/>
    <property type="match status" value="1"/>
</dbReference>
<keyword evidence="1" id="KW-0597">Phosphoprotein</keyword>
<name>A0AAV2TW70_CALDB</name>
<feature type="domain" description="RRM" evidence="6">
    <location>
        <begin position="290"/>
        <end position="364"/>
    </location>
</feature>
<dbReference type="Gene3D" id="3.30.70.330">
    <property type="match status" value="4"/>
</dbReference>
<dbReference type="GO" id="GO:0006397">
    <property type="term" value="P:mRNA processing"/>
    <property type="evidence" value="ECO:0007669"/>
    <property type="project" value="InterPro"/>
</dbReference>
<evidence type="ECO:0000256" key="3">
    <source>
        <dbReference type="ARBA" id="ARBA00022884"/>
    </source>
</evidence>
<dbReference type="AlphaFoldDB" id="A0AAV2TW70"/>
<dbReference type="InterPro" id="IPR055204">
    <property type="entry name" value="HNRNPL_RRM"/>
</dbReference>
<evidence type="ECO:0000313" key="7">
    <source>
        <dbReference type="EMBL" id="CAL5141311.1"/>
    </source>
</evidence>
<dbReference type="SUPFAM" id="SSF54928">
    <property type="entry name" value="RNA-binding domain, RBD"/>
    <property type="match status" value="2"/>
</dbReference>
<dbReference type="CDD" id="cd12694">
    <property type="entry name" value="RRM2_hnRNPL_like"/>
    <property type="match status" value="1"/>
</dbReference>
<protein>
    <recommendedName>
        <fullName evidence="6">RRM domain-containing protein</fullName>
    </recommendedName>
</protein>
<dbReference type="InterPro" id="IPR012677">
    <property type="entry name" value="Nucleotide-bd_a/b_plait_sf"/>
</dbReference>
<dbReference type="GO" id="GO:0005634">
    <property type="term" value="C:nucleus"/>
    <property type="evidence" value="ECO:0007669"/>
    <property type="project" value="InterPro"/>
</dbReference>
<evidence type="ECO:0000259" key="6">
    <source>
        <dbReference type="PROSITE" id="PS50102"/>
    </source>
</evidence>